<organism evidence="1 2">
    <name type="scientific">Paenibacillus oryzisoli</name>
    <dbReference type="NCBI Taxonomy" id="1850517"/>
    <lineage>
        <taxon>Bacteria</taxon>
        <taxon>Bacillati</taxon>
        <taxon>Bacillota</taxon>
        <taxon>Bacilli</taxon>
        <taxon>Bacillales</taxon>
        <taxon>Paenibacillaceae</taxon>
        <taxon>Paenibacillus</taxon>
    </lineage>
</organism>
<dbReference type="Pfam" id="PF19468">
    <property type="entry name" value="DUF6005"/>
    <property type="match status" value="1"/>
</dbReference>
<comment type="caution">
    <text evidence="1">The sequence shown here is derived from an EMBL/GenBank/DDBJ whole genome shotgun (WGS) entry which is preliminary data.</text>
</comment>
<keyword evidence="2" id="KW-1185">Reference proteome</keyword>
<name>A0A198A0W9_9BACL</name>
<evidence type="ECO:0000313" key="2">
    <source>
        <dbReference type="Proteomes" id="UP000078454"/>
    </source>
</evidence>
<dbReference type="STRING" id="1850517.A8708_23440"/>
<proteinExistence type="predicted"/>
<protein>
    <recommendedName>
        <fullName evidence="3">Petrobactin biosynthesis protein AsbE</fullName>
    </recommendedName>
</protein>
<evidence type="ECO:0000313" key="1">
    <source>
        <dbReference type="EMBL" id="OAS14663.1"/>
    </source>
</evidence>
<dbReference type="AlphaFoldDB" id="A0A198A0W9"/>
<sequence>MFGWKDQRIKVHCVLSCMCEVVKRHSNVDYRPFYFNVWEEQFGWHEAGLSYYSDSFQPTRLMKWNERLFGVQTVQWHAPHQDPATNAAKLVELVEQAPRHRHVVVQIDMSLMPERENTFNLSPFPHYVIVSATEREDQWFMLDADMKWEGTVSREQLLQAFIHNAYPDGFYMDAQTIQTPTPENVIAFFYDQFHLDRNDLVTGLRTLVTRLTEDPSKIASLGDALKHLYVIVIRKYGYDYALMFFHDELQLPRDNYEYWAQQIRDLVQAFNTLQFQAVKMSLTGSTGQLTSMLETLNKAEAIERGIKMEMERELTLWSAAQYAHVKGGTM</sequence>
<dbReference type="RefSeq" id="WP_068669154.1">
    <property type="nucleotide sequence ID" value="NZ_LYPB01000088.1"/>
</dbReference>
<dbReference type="InterPro" id="IPR046047">
    <property type="entry name" value="DUF6005"/>
</dbReference>
<dbReference type="Proteomes" id="UP000078454">
    <property type="component" value="Unassembled WGS sequence"/>
</dbReference>
<accession>A0A198A0W9</accession>
<gene>
    <name evidence="1" type="ORF">A8708_23440</name>
</gene>
<dbReference type="EMBL" id="LYPB01000088">
    <property type="protein sequence ID" value="OAS14663.1"/>
    <property type="molecule type" value="Genomic_DNA"/>
</dbReference>
<reference evidence="1 2" key="1">
    <citation type="submission" date="2016-05" db="EMBL/GenBank/DDBJ databases">
        <title>Paenibacillus sp. 1ZS3-15 nov., isolated from the rhizosphere soil.</title>
        <authorList>
            <person name="Zhang X.X."/>
            <person name="Zhang J."/>
        </authorList>
    </citation>
    <scope>NUCLEOTIDE SEQUENCE [LARGE SCALE GENOMIC DNA]</scope>
    <source>
        <strain evidence="1 2">1ZS3-15</strain>
    </source>
</reference>
<evidence type="ECO:0008006" key="3">
    <source>
        <dbReference type="Google" id="ProtNLM"/>
    </source>
</evidence>